<evidence type="ECO:0000313" key="3">
    <source>
        <dbReference type="Proteomes" id="UP000059680"/>
    </source>
</evidence>
<gene>
    <name evidence="2" type="ordered locus">Os08g0237100</name>
    <name evidence="2" type="ORF">OSNPB_080237100</name>
</gene>
<reference evidence="2 3" key="3">
    <citation type="journal article" date="2013" name="Rice">
        <title>Improvement of the Oryza sativa Nipponbare reference genome using next generation sequence and optical map data.</title>
        <authorList>
            <person name="Kawahara Y."/>
            <person name="de la Bastide M."/>
            <person name="Hamilton J.P."/>
            <person name="Kanamori H."/>
            <person name="McCombie W.R."/>
            <person name="Ouyang S."/>
            <person name="Schwartz D.C."/>
            <person name="Tanaka T."/>
            <person name="Wu J."/>
            <person name="Zhou S."/>
            <person name="Childs K.L."/>
            <person name="Davidson R.M."/>
            <person name="Lin H."/>
            <person name="Quesada-Ocampo L."/>
            <person name="Vaillancourt B."/>
            <person name="Sakai H."/>
            <person name="Lee S.S."/>
            <person name="Kim J."/>
            <person name="Numa H."/>
            <person name="Itoh T."/>
            <person name="Buell C.R."/>
            <person name="Matsumoto T."/>
        </authorList>
    </citation>
    <scope>NUCLEOTIDE SEQUENCE [LARGE SCALE GENOMIC DNA]</scope>
    <source>
        <strain evidence="3">cv. Nipponbare</strain>
    </source>
</reference>
<dbReference type="Gramene" id="Os08t0237100-01">
    <property type="protein sequence ID" value="Os08t0237100-01"/>
    <property type="gene ID" value="Os08g0237100"/>
</dbReference>
<organism evidence="2 3">
    <name type="scientific">Oryza sativa subsp. japonica</name>
    <name type="common">Rice</name>
    <dbReference type="NCBI Taxonomy" id="39947"/>
    <lineage>
        <taxon>Eukaryota</taxon>
        <taxon>Viridiplantae</taxon>
        <taxon>Streptophyta</taxon>
        <taxon>Embryophyta</taxon>
        <taxon>Tracheophyta</taxon>
        <taxon>Spermatophyta</taxon>
        <taxon>Magnoliopsida</taxon>
        <taxon>Liliopsida</taxon>
        <taxon>Poales</taxon>
        <taxon>Poaceae</taxon>
        <taxon>BOP clade</taxon>
        <taxon>Oryzoideae</taxon>
        <taxon>Oryzeae</taxon>
        <taxon>Oryzinae</taxon>
        <taxon>Oryza</taxon>
        <taxon>Oryza sativa</taxon>
    </lineage>
</organism>
<feature type="region of interest" description="Disordered" evidence="1">
    <location>
        <begin position="58"/>
        <end position="77"/>
    </location>
</feature>
<dbReference type="EMBL" id="AP014964">
    <property type="protein sequence ID" value="BAT04471.1"/>
    <property type="molecule type" value="Genomic_DNA"/>
</dbReference>
<dbReference type="PaxDb" id="39947-A0A0P0XDK2"/>
<protein>
    <submittedName>
        <fullName evidence="2">Os08g0237100 protein</fullName>
    </submittedName>
</protein>
<dbReference type="InParanoid" id="A0A0P0XDK2"/>
<sequence length="77" mass="8572">PLPRPRCLAGWIPTIWAPSIRRRLVSIEPHRPRVSTTPRRRLPAVRPPSIPRHLVSAATPLPPPQTHPDHVSLAAPV</sequence>
<dbReference type="AlphaFoldDB" id="A0A0P0XDK2"/>
<evidence type="ECO:0000313" key="2">
    <source>
        <dbReference type="EMBL" id="BAT04471.1"/>
    </source>
</evidence>
<proteinExistence type="predicted"/>
<reference evidence="2 3" key="2">
    <citation type="journal article" date="2013" name="Plant Cell Physiol.">
        <title>Rice Annotation Project Database (RAP-DB): an integrative and interactive database for rice genomics.</title>
        <authorList>
            <person name="Sakai H."/>
            <person name="Lee S.S."/>
            <person name="Tanaka T."/>
            <person name="Numa H."/>
            <person name="Kim J."/>
            <person name="Kawahara Y."/>
            <person name="Wakimoto H."/>
            <person name="Yang C.C."/>
            <person name="Iwamoto M."/>
            <person name="Abe T."/>
            <person name="Yamada Y."/>
            <person name="Muto A."/>
            <person name="Inokuchi H."/>
            <person name="Ikemura T."/>
            <person name="Matsumoto T."/>
            <person name="Sasaki T."/>
            <person name="Itoh T."/>
        </authorList>
    </citation>
    <scope>NUCLEOTIDE SEQUENCE [LARGE SCALE GENOMIC DNA]</scope>
    <source>
        <strain evidence="3">cv. Nipponbare</strain>
    </source>
</reference>
<name>A0A0P0XDK2_ORYSJ</name>
<reference evidence="3" key="1">
    <citation type="journal article" date="2005" name="Nature">
        <title>The map-based sequence of the rice genome.</title>
        <authorList>
            <consortium name="International rice genome sequencing project (IRGSP)"/>
            <person name="Matsumoto T."/>
            <person name="Wu J."/>
            <person name="Kanamori H."/>
            <person name="Katayose Y."/>
            <person name="Fujisawa M."/>
            <person name="Namiki N."/>
            <person name="Mizuno H."/>
            <person name="Yamamoto K."/>
            <person name="Antonio B.A."/>
            <person name="Baba T."/>
            <person name="Sakata K."/>
            <person name="Nagamura Y."/>
            <person name="Aoki H."/>
            <person name="Arikawa K."/>
            <person name="Arita K."/>
            <person name="Bito T."/>
            <person name="Chiden Y."/>
            <person name="Fujitsuka N."/>
            <person name="Fukunaka R."/>
            <person name="Hamada M."/>
            <person name="Harada C."/>
            <person name="Hayashi A."/>
            <person name="Hijishita S."/>
            <person name="Honda M."/>
            <person name="Hosokawa S."/>
            <person name="Ichikawa Y."/>
            <person name="Idonuma A."/>
            <person name="Iijima M."/>
            <person name="Ikeda M."/>
            <person name="Ikeno M."/>
            <person name="Ito K."/>
            <person name="Ito S."/>
            <person name="Ito T."/>
            <person name="Ito Y."/>
            <person name="Ito Y."/>
            <person name="Iwabuchi A."/>
            <person name="Kamiya K."/>
            <person name="Karasawa W."/>
            <person name="Kurita K."/>
            <person name="Katagiri S."/>
            <person name="Kikuta A."/>
            <person name="Kobayashi H."/>
            <person name="Kobayashi N."/>
            <person name="Machita K."/>
            <person name="Maehara T."/>
            <person name="Masukawa M."/>
            <person name="Mizubayashi T."/>
            <person name="Mukai Y."/>
            <person name="Nagasaki H."/>
            <person name="Nagata Y."/>
            <person name="Naito S."/>
            <person name="Nakashima M."/>
            <person name="Nakama Y."/>
            <person name="Nakamichi Y."/>
            <person name="Nakamura M."/>
            <person name="Meguro A."/>
            <person name="Negishi M."/>
            <person name="Ohta I."/>
            <person name="Ohta T."/>
            <person name="Okamoto M."/>
            <person name="Ono N."/>
            <person name="Saji S."/>
            <person name="Sakaguchi M."/>
            <person name="Sakai K."/>
            <person name="Shibata M."/>
            <person name="Shimokawa T."/>
            <person name="Song J."/>
            <person name="Takazaki Y."/>
            <person name="Terasawa K."/>
            <person name="Tsugane M."/>
            <person name="Tsuji K."/>
            <person name="Ueda S."/>
            <person name="Waki K."/>
            <person name="Yamagata H."/>
            <person name="Yamamoto M."/>
            <person name="Yamamoto S."/>
            <person name="Yamane H."/>
            <person name="Yoshiki S."/>
            <person name="Yoshihara R."/>
            <person name="Yukawa K."/>
            <person name="Zhong H."/>
            <person name="Yano M."/>
            <person name="Yuan Q."/>
            <person name="Ouyang S."/>
            <person name="Liu J."/>
            <person name="Jones K.M."/>
            <person name="Gansberger K."/>
            <person name="Moffat K."/>
            <person name="Hill J."/>
            <person name="Bera J."/>
            <person name="Fadrosh D."/>
            <person name="Jin S."/>
            <person name="Johri S."/>
            <person name="Kim M."/>
            <person name="Overton L."/>
            <person name="Reardon M."/>
            <person name="Tsitrin T."/>
            <person name="Vuong H."/>
            <person name="Weaver B."/>
            <person name="Ciecko A."/>
            <person name="Tallon L."/>
            <person name="Jackson J."/>
            <person name="Pai G."/>
            <person name="Aken S.V."/>
            <person name="Utterback T."/>
            <person name="Reidmuller S."/>
            <person name="Feldblyum T."/>
            <person name="Hsiao J."/>
            <person name="Zismann V."/>
            <person name="Iobst S."/>
            <person name="de Vazeille A.R."/>
            <person name="Buell C.R."/>
            <person name="Ying K."/>
            <person name="Li Y."/>
            <person name="Lu T."/>
            <person name="Huang Y."/>
            <person name="Zhao Q."/>
            <person name="Feng Q."/>
            <person name="Zhang L."/>
            <person name="Zhu J."/>
            <person name="Weng Q."/>
            <person name="Mu J."/>
            <person name="Lu Y."/>
            <person name="Fan D."/>
            <person name="Liu Y."/>
            <person name="Guan J."/>
            <person name="Zhang Y."/>
            <person name="Yu S."/>
            <person name="Liu X."/>
            <person name="Zhang Y."/>
            <person name="Hong G."/>
            <person name="Han B."/>
            <person name="Choisne N."/>
            <person name="Demange N."/>
            <person name="Orjeda G."/>
            <person name="Samain S."/>
            <person name="Cattolico L."/>
            <person name="Pelletier E."/>
            <person name="Couloux A."/>
            <person name="Segurens B."/>
            <person name="Wincker P."/>
            <person name="D'Hont A."/>
            <person name="Scarpelli C."/>
            <person name="Weissenbach J."/>
            <person name="Salanoubat M."/>
            <person name="Quetier F."/>
            <person name="Yu Y."/>
            <person name="Kim H.R."/>
            <person name="Rambo T."/>
            <person name="Currie J."/>
            <person name="Collura K."/>
            <person name="Luo M."/>
            <person name="Yang T."/>
            <person name="Ammiraju J.S.S."/>
            <person name="Engler F."/>
            <person name="Soderlund C."/>
            <person name="Wing R.A."/>
            <person name="Palmer L.E."/>
            <person name="de la Bastide M."/>
            <person name="Spiegel L."/>
            <person name="Nascimento L."/>
            <person name="Zutavern T."/>
            <person name="O'Shaughnessy A."/>
            <person name="Dike S."/>
            <person name="Dedhia N."/>
            <person name="Preston R."/>
            <person name="Balija V."/>
            <person name="McCombie W.R."/>
            <person name="Chow T."/>
            <person name="Chen H."/>
            <person name="Chung M."/>
            <person name="Chen C."/>
            <person name="Shaw J."/>
            <person name="Wu H."/>
            <person name="Hsiao K."/>
            <person name="Chao Y."/>
            <person name="Chu M."/>
            <person name="Cheng C."/>
            <person name="Hour A."/>
            <person name="Lee P."/>
            <person name="Lin S."/>
            <person name="Lin Y."/>
            <person name="Liou J."/>
            <person name="Liu S."/>
            <person name="Hsing Y."/>
            <person name="Raghuvanshi S."/>
            <person name="Mohanty A."/>
            <person name="Bharti A.K."/>
            <person name="Gaur A."/>
            <person name="Gupta V."/>
            <person name="Kumar D."/>
            <person name="Ravi V."/>
            <person name="Vij S."/>
            <person name="Kapur A."/>
            <person name="Khurana P."/>
            <person name="Khurana P."/>
            <person name="Khurana J.P."/>
            <person name="Tyagi A.K."/>
            <person name="Gaikwad K."/>
            <person name="Singh A."/>
            <person name="Dalal V."/>
            <person name="Srivastava S."/>
            <person name="Dixit A."/>
            <person name="Pal A.K."/>
            <person name="Ghazi I.A."/>
            <person name="Yadav M."/>
            <person name="Pandit A."/>
            <person name="Bhargava A."/>
            <person name="Sureshbabu K."/>
            <person name="Batra K."/>
            <person name="Sharma T.R."/>
            <person name="Mohapatra T."/>
            <person name="Singh N.K."/>
            <person name="Messing J."/>
            <person name="Nelson A.B."/>
            <person name="Fuks G."/>
            <person name="Kavchok S."/>
            <person name="Keizer G."/>
            <person name="Linton E."/>
            <person name="Llaca V."/>
            <person name="Song R."/>
            <person name="Tanyolac B."/>
            <person name="Young S."/>
            <person name="Ho-Il K."/>
            <person name="Hahn J.H."/>
            <person name="Sangsakoo G."/>
            <person name="Vanavichit A."/>
            <person name="de Mattos Luiz.A.T."/>
            <person name="Zimmer P.D."/>
            <person name="Malone G."/>
            <person name="Dellagostin O."/>
            <person name="de Oliveira A.C."/>
            <person name="Bevan M."/>
            <person name="Bancroft I."/>
            <person name="Minx P."/>
            <person name="Cordum H."/>
            <person name="Wilson R."/>
            <person name="Cheng Z."/>
            <person name="Jin W."/>
            <person name="Jiang J."/>
            <person name="Leong S.A."/>
            <person name="Iwama H."/>
            <person name="Gojobori T."/>
            <person name="Itoh T."/>
            <person name="Niimura Y."/>
            <person name="Fujii Y."/>
            <person name="Habara T."/>
            <person name="Sakai H."/>
            <person name="Sato Y."/>
            <person name="Wilson G."/>
            <person name="Kumar K."/>
            <person name="McCouch S."/>
            <person name="Juretic N."/>
            <person name="Hoen D."/>
            <person name="Wright S."/>
            <person name="Bruskiewich R."/>
            <person name="Bureau T."/>
            <person name="Miyao A."/>
            <person name="Hirochika H."/>
            <person name="Nishikawa T."/>
            <person name="Kadowaki K."/>
            <person name="Sugiura M."/>
            <person name="Burr B."/>
            <person name="Sasaki T."/>
        </authorList>
    </citation>
    <scope>NUCLEOTIDE SEQUENCE [LARGE SCALE GENOMIC DNA]</scope>
    <source>
        <strain evidence="3">cv. Nipponbare</strain>
    </source>
</reference>
<evidence type="ECO:0000256" key="1">
    <source>
        <dbReference type="SAM" id="MobiDB-lite"/>
    </source>
</evidence>
<accession>A0A0P0XDK2</accession>
<feature type="non-terminal residue" evidence="2">
    <location>
        <position position="1"/>
    </location>
</feature>
<keyword evidence="3" id="KW-1185">Reference proteome</keyword>
<dbReference type="Proteomes" id="UP000059680">
    <property type="component" value="Chromosome 8"/>
</dbReference>